<dbReference type="GO" id="GO:0008483">
    <property type="term" value="F:transaminase activity"/>
    <property type="evidence" value="ECO:0007669"/>
    <property type="project" value="UniProtKB-KW"/>
</dbReference>
<keyword evidence="3 7" id="KW-0032">Aminotransferase</keyword>
<proteinExistence type="inferred from homology"/>
<dbReference type="PANTHER" id="PTHR46383">
    <property type="entry name" value="ASPARTATE AMINOTRANSFERASE"/>
    <property type="match status" value="1"/>
</dbReference>
<evidence type="ECO:0000256" key="3">
    <source>
        <dbReference type="ARBA" id="ARBA00022576"/>
    </source>
</evidence>
<comment type="caution">
    <text evidence="7">The sequence shown here is derived from an EMBL/GenBank/DDBJ whole genome shotgun (WGS) entry which is preliminary data.</text>
</comment>
<dbReference type="InterPro" id="IPR015424">
    <property type="entry name" value="PyrdxlP-dep_Trfase"/>
</dbReference>
<evidence type="ECO:0000313" key="10">
    <source>
        <dbReference type="Proteomes" id="UP000292039"/>
    </source>
</evidence>
<organism evidence="7 9">
    <name type="scientific">Kerstersia gyiorum</name>
    <dbReference type="NCBI Taxonomy" id="206506"/>
    <lineage>
        <taxon>Bacteria</taxon>
        <taxon>Pseudomonadati</taxon>
        <taxon>Pseudomonadota</taxon>
        <taxon>Betaproteobacteria</taxon>
        <taxon>Burkholderiales</taxon>
        <taxon>Alcaligenaceae</taxon>
        <taxon>Kerstersia</taxon>
    </lineage>
</organism>
<dbReference type="Proteomes" id="UP000292039">
    <property type="component" value="Unassembled WGS sequence"/>
</dbReference>
<keyword evidence="9" id="KW-1185">Reference proteome</keyword>
<dbReference type="PANTHER" id="PTHR46383:SF2">
    <property type="entry name" value="AMINOTRANSFERASE"/>
    <property type="match status" value="1"/>
</dbReference>
<evidence type="ECO:0000313" key="9">
    <source>
        <dbReference type="Proteomes" id="UP000078084"/>
    </source>
</evidence>
<evidence type="ECO:0000256" key="4">
    <source>
        <dbReference type="ARBA" id="ARBA00022679"/>
    </source>
</evidence>
<evidence type="ECO:0000256" key="1">
    <source>
        <dbReference type="ARBA" id="ARBA00001933"/>
    </source>
</evidence>
<dbReference type="InterPro" id="IPR004839">
    <property type="entry name" value="Aminotransferase_I/II_large"/>
</dbReference>
<evidence type="ECO:0000259" key="6">
    <source>
        <dbReference type="Pfam" id="PF00155"/>
    </source>
</evidence>
<dbReference type="Pfam" id="PF00155">
    <property type="entry name" value="Aminotran_1_2"/>
    <property type="match status" value="1"/>
</dbReference>
<comment type="similarity">
    <text evidence="2">Belongs to the class-I pyridoxal-phosphate-dependent aminotransferase family.</text>
</comment>
<protein>
    <submittedName>
        <fullName evidence="7 8">Aminotransferase</fullName>
    </submittedName>
</protein>
<dbReference type="Proteomes" id="UP000078084">
    <property type="component" value="Unassembled WGS sequence"/>
</dbReference>
<dbReference type="NCBIfam" id="NF005601">
    <property type="entry name" value="PRK07337.1"/>
    <property type="match status" value="1"/>
</dbReference>
<dbReference type="Gene3D" id="3.40.640.10">
    <property type="entry name" value="Type I PLP-dependent aspartate aminotransferase-like (Major domain)"/>
    <property type="match status" value="1"/>
</dbReference>
<feature type="domain" description="Aminotransferase class I/classII large" evidence="6">
    <location>
        <begin position="34"/>
        <end position="382"/>
    </location>
</feature>
<dbReference type="SUPFAM" id="SSF53383">
    <property type="entry name" value="PLP-dependent transferases"/>
    <property type="match status" value="1"/>
</dbReference>
<dbReference type="RefSeq" id="WP_068367010.1">
    <property type="nucleotide sequence ID" value="NZ_CBCSEB010000002.1"/>
</dbReference>
<dbReference type="STRING" id="206506.AAV32_02075"/>
<dbReference type="InterPro" id="IPR015421">
    <property type="entry name" value="PyrdxlP-dep_Trfase_major"/>
</dbReference>
<reference evidence="7 9" key="1">
    <citation type="submission" date="2015-04" db="EMBL/GenBank/DDBJ databases">
        <title>Genome sequence of Kerstersia gyiorum CG1.</title>
        <authorList>
            <person name="Greninger A.L."/>
            <person name="Kozyreva V."/>
            <person name="Chaturvedi V."/>
        </authorList>
    </citation>
    <scope>NUCLEOTIDE SEQUENCE [LARGE SCALE GENOMIC DNA]</scope>
    <source>
        <strain evidence="7 9">CG1</strain>
    </source>
</reference>
<evidence type="ECO:0000313" key="7">
    <source>
        <dbReference type="EMBL" id="KKO73105.1"/>
    </source>
</evidence>
<keyword evidence="5" id="KW-0663">Pyridoxal phosphate</keyword>
<dbReference type="OrthoDB" id="9803354at2"/>
<dbReference type="AlphaFoldDB" id="A0A171KW38"/>
<gene>
    <name evidence="7" type="ORF">AAV32_02075</name>
    <name evidence="8" type="ORF">EV679_0832</name>
</gene>
<dbReference type="EMBL" id="SGWZ01000001">
    <property type="protein sequence ID" value="RZS73634.1"/>
    <property type="molecule type" value="Genomic_DNA"/>
</dbReference>
<comment type="cofactor">
    <cofactor evidence="1">
        <name>pyridoxal 5'-phosphate</name>
        <dbReference type="ChEBI" id="CHEBI:597326"/>
    </cofactor>
</comment>
<dbReference type="InterPro" id="IPR050596">
    <property type="entry name" value="AspAT/PAT-like"/>
</dbReference>
<evidence type="ECO:0000256" key="2">
    <source>
        <dbReference type="ARBA" id="ARBA00007441"/>
    </source>
</evidence>
<evidence type="ECO:0000313" key="8">
    <source>
        <dbReference type="EMBL" id="RZS73634.1"/>
    </source>
</evidence>
<reference evidence="8 10" key="2">
    <citation type="submission" date="2019-02" db="EMBL/GenBank/DDBJ databases">
        <title>Genomic Encyclopedia of Type Strains, Phase IV (KMG-IV): sequencing the most valuable type-strain genomes for metagenomic binning, comparative biology and taxonomic classification.</title>
        <authorList>
            <person name="Goeker M."/>
        </authorList>
    </citation>
    <scope>NUCLEOTIDE SEQUENCE [LARGE SCALE GENOMIC DNA]</scope>
    <source>
        <strain evidence="8 10">DSM 16618</strain>
    </source>
</reference>
<sequence>MSSPSPAQRTLDIQPFQAMEVFKQALARQAAGADIISLGIGEPDFTAPEPVLDALMRAARDGRSGYTPTLGIPALREAIARYYGEQLGAPVDPARVVVTQGASGALLLAALTLINPGDEILMPDPCYPANRNFISSAGGVSRLIPCHASERYQLSAASVAANWGPKTRGILVASPSNPTGTSIPRPALAELLEAVRTRGGLSIVDEIYLGLSYEAAPRSALSLDDDLIILNSFSKYFHMTGWRLGWMIVPQPLVAVVEKLASNLMICPPALSQYAALACFEPASLEIFEARREIFKARRDFLLPAFERLGLRVDARPDGAFYIFADISAHASDSAAFSRRLLDEAGIAAVPGHDFGPTHGARAMRFSYATATEKLEEAVARIGTMLGR</sequence>
<dbReference type="GO" id="GO:0006520">
    <property type="term" value="P:amino acid metabolic process"/>
    <property type="evidence" value="ECO:0007669"/>
    <property type="project" value="InterPro"/>
</dbReference>
<keyword evidence="4 7" id="KW-0808">Transferase</keyword>
<name>A0A171KW38_9BURK</name>
<accession>A0A171KW38</accession>
<evidence type="ECO:0000256" key="5">
    <source>
        <dbReference type="ARBA" id="ARBA00022898"/>
    </source>
</evidence>
<dbReference type="GO" id="GO:0030170">
    <property type="term" value="F:pyridoxal phosphate binding"/>
    <property type="evidence" value="ECO:0007669"/>
    <property type="project" value="InterPro"/>
</dbReference>
<dbReference type="PATRIC" id="fig|206506.3.peg.460"/>
<dbReference type="CDD" id="cd00609">
    <property type="entry name" value="AAT_like"/>
    <property type="match status" value="1"/>
</dbReference>
<dbReference type="EMBL" id="LBNE01000001">
    <property type="protein sequence ID" value="KKO73105.1"/>
    <property type="molecule type" value="Genomic_DNA"/>
</dbReference>